<organism evidence="2 3">
    <name type="scientific">Streptomyces liangshanensis</name>
    <dbReference type="NCBI Taxonomy" id="2717324"/>
    <lineage>
        <taxon>Bacteria</taxon>
        <taxon>Bacillati</taxon>
        <taxon>Actinomycetota</taxon>
        <taxon>Actinomycetes</taxon>
        <taxon>Kitasatosporales</taxon>
        <taxon>Streptomycetaceae</taxon>
        <taxon>Streptomyces</taxon>
    </lineage>
</organism>
<evidence type="ECO:0008006" key="4">
    <source>
        <dbReference type="Google" id="ProtNLM"/>
    </source>
</evidence>
<feature type="transmembrane region" description="Helical" evidence="1">
    <location>
        <begin position="301"/>
        <end position="325"/>
    </location>
</feature>
<sequence length="496" mass="53396">MAARVRYDQRVLALIEVRGGSRDWAEAESVFEAHGWPVVGHEPRGQGASAGILSADAAARVYRVEIRLYGAARRAERGATWQVRNAARAAQLEMYVRRADRLDRDSEMLTEWLAYSTAHRAGRLARVARRLARMGVFDAGTQVTGGPGEAFRLARAGLDGGSPRAVAVRPMDGRWKRPARMRRERQFDRRMAVFSIGTLVLVSSAAISAGQNGGSRYFWVAVALVAGCGALSAGGTVDLGRRWLNTAMAAGIIAMALLFTLGEEGGLTETGGVRLLYGLTLLTGLWLLVRQWTWGEWATWAVPLTATLLISSLVGAGSVLHALYADSLQLTPGDLDVPPMWQFLSALRLVTLLMPVLLVPAVWGIAKHYHYVVPGERVGGLMYVTILAAFLVAGGSLAMDSAEEAASLTEKAARQGHEAPHYYGVEPAWTCVEPTVPLASLPGEGPRFDPARPYLAFGVAGGDAVLWDRRAGEPLKVPAGKVRLVPAKSAQVRCGR</sequence>
<evidence type="ECO:0000313" key="3">
    <source>
        <dbReference type="Proteomes" id="UP000501179"/>
    </source>
</evidence>
<protein>
    <recommendedName>
        <fullName evidence="4">NnrS multi-domain protein</fullName>
    </recommendedName>
</protein>
<feature type="transmembrane region" description="Helical" evidence="1">
    <location>
        <begin position="345"/>
        <end position="366"/>
    </location>
</feature>
<keyword evidence="1" id="KW-0812">Transmembrane</keyword>
<evidence type="ECO:0000256" key="1">
    <source>
        <dbReference type="SAM" id="Phobius"/>
    </source>
</evidence>
<feature type="transmembrane region" description="Helical" evidence="1">
    <location>
        <begin position="243"/>
        <end position="261"/>
    </location>
</feature>
<dbReference type="AlphaFoldDB" id="A0A6G9GWH2"/>
<name>A0A6G9GWH2_9ACTN</name>
<evidence type="ECO:0000313" key="2">
    <source>
        <dbReference type="EMBL" id="QIQ02622.1"/>
    </source>
</evidence>
<accession>A0A6G9GWH2</accession>
<feature type="transmembrane region" description="Helical" evidence="1">
    <location>
        <begin position="273"/>
        <end position="289"/>
    </location>
</feature>
<proteinExistence type="predicted"/>
<dbReference type="KEGG" id="slia:HA039_10090"/>
<dbReference type="EMBL" id="CP050177">
    <property type="protein sequence ID" value="QIQ02622.1"/>
    <property type="molecule type" value="Genomic_DNA"/>
</dbReference>
<gene>
    <name evidence="2" type="ORF">HA039_10090</name>
</gene>
<keyword evidence="1" id="KW-1133">Transmembrane helix</keyword>
<reference evidence="2 3" key="1">
    <citation type="submission" date="2020-03" db="EMBL/GenBank/DDBJ databases">
        <title>A novel species.</title>
        <authorList>
            <person name="Gao J."/>
        </authorList>
    </citation>
    <scope>NUCLEOTIDE SEQUENCE [LARGE SCALE GENOMIC DNA]</scope>
    <source>
        <strain evidence="2 3">QMT-12</strain>
    </source>
</reference>
<keyword evidence="1" id="KW-0472">Membrane</keyword>
<keyword evidence="3" id="KW-1185">Reference proteome</keyword>
<feature type="transmembrane region" description="Helical" evidence="1">
    <location>
        <begin position="191"/>
        <end position="211"/>
    </location>
</feature>
<feature type="transmembrane region" description="Helical" evidence="1">
    <location>
        <begin position="217"/>
        <end position="236"/>
    </location>
</feature>
<dbReference type="Proteomes" id="UP000501179">
    <property type="component" value="Chromosome"/>
</dbReference>
<dbReference type="RefSeq" id="WP_167026936.1">
    <property type="nucleotide sequence ID" value="NZ_CP050177.1"/>
</dbReference>
<feature type="transmembrane region" description="Helical" evidence="1">
    <location>
        <begin position="378"/>
        <end position="399"/>
    </location>
</feature>